<dbReference type="GO" id="GO:0006094">
    <property type="term" value="P:gluconeogenesis"/>
    <property type="evidence" value="ECO:0007669"/>
    <property type="project" value="TreeGrafter"/>
</dbReference>
<evidence type="ECO:0000256" key="4">
    <source>
        <dbReference type="ARBA" id="ARBA00011245"/>
    </source>
</evidence>
<feature type="binding site" evidence="13">
    <location>
        <position position="58"/>
    </location>
    <ligand>
        <name>substrate</name>
    </ligand>
</feature>
<dbReference type="GO" id="GO:0005829">
    <property type="term" value="C:cytosol"/>
    <property type="evidence" value="ECO:0007669"/>
    <property type="project" value="TreeGrafter"/>
</dbReference>
<evidence type="ECO:0000256" key="16">
    <source>
        <dbReference type="RuleBase" id="RU000532"/>
    </source>
</evidence>
<dbReference type="GO" id="GO:0006096">
    <property type="term" value="P:glycolytic process"/>
    <property type="evidence" value="ECO:0007669"/>
    <property type="project" value="UniProtKB-UniRule"/>
</dbReference>
<feature type="region of interest" description="Disordered" evidence="17">
    <location>
        <begin position="1"/>
        <end position="21"/>
    </location>
</feature>
<dbReference type="GO" id="GO:0043531">
    <property type="term" value="F:ADP binding"/>
    <property type="evidence" value="ECO:0007669"/>
    <property type="project" value="TreeGrafter"/>
</dbReference>
<feature type="binding site" evidence="13 15">
    <location>
        <position position="346"/>
    </location>
    <ligand>
        <name>ATP</name>
        <dbReference type="ChEBI" id="CHEBI:30616"/>
    </ligand>
</feature>
<evidence type="ECO:0000313" key="18">
    <source>
        <dbReference type="EMBL" id="TMQ66382.1"/>
    </source>
</evidence>
<evidence type="ECO:0000256" key="14">
    <source>
        <dbReference type="PIRSR" id="PIRSR000724-1"/>
    </source>
</evidence>
<dbReference type="UniPathway" id="UPA00109">
    <property type="reaction ID" value="UER00185"/>
</dbReference>
<keyword evidence="11 13" id="KW-0067">ATP-binding</keyword>
<comment type="catalytic activity">
    <reaction evidence="1 13 16">
        <text>(2R)-3-phosphoglycerate + ATP = (2R)-3-phospho-glyceroyl phosphate + ADP</text>
        <dbReference type="Rhea" id="RHEA:14801"/>
        <dbReference type="ChEBI" id="CHEBI:30616"/>
        <dbReference type="ChEBI" id="CHEBI:57604"/>
        <dbReference type="ChEBI" id="CHEBI:58272"/>
        <dbReference type="ChEBI" id="CHEBI:456216"/>
        <dbReference type="EC" id="2.7.2.3"/>
    </reaction>
</comment>
<dbReference type="InterPro" id="IPR001576">
    <property type="entry name" value="Phosphoglycerate_kinase"/>
</dbReference>
<gene>
    <name evidence="13" type="primary">pgk</name>
    <name evidence="18" type="ORF">E6K78_06525</name>
</gene>
<dbReference type="PIRSF" id="PIRSF000724">
    <property type="entry name" value="Pgk"/>
    <property type="match status" value="1"/>
</dbReference>
<evidence type="ECO:0000256" key="15">
    <source>
        <dbReference type="PIRSR" id="PIRSR000724-2"/>
    </source>
</evidence>
<feature type="binding site" evidence="14">
    <location>
        <position position="58"/>
    </location>
    <ligand>
        <name>(2R)-3-phosphoglycerate</name>
        <dbReference type="ChEBI" id="CHEBI:58272"/>
    </ligand>
</feature>
<dbReference type="PRINTS" id="PR00477">
    <property type="entry name" value="PHGLYCKINASE"/>
</dbReference>
<dbReference type="Proteomes" id="UP000316609">
    <property type="component" value="Unassembled WGS sequence"/>
</dbReference>
<sequence length="419" mass="44088">MGILAAGGRRAAHDGVGGPPVSFRKKTLRHLDPAGKRVLTRVDFNVPLKDGQVADDTRIVASLPTVRYLIEKRARLVLLSHLGRPEGKPDPRYSLRPVATRLERLLRSPVAFATDCVGPEAEGLARSLADGGVLMLENLRFHAEEEKNDAAFAARLAALGELYVNDAFGTAHRAHASTEALARRVKPAVAGFLMQKELEYLGRALDEPRRPFVAILGGAKISGKIEVLGALLGKVDRLLVGGAMMFTFLLAQGRPTGRSRVEEDRIEVARSILERAASAGIDLVLPVDCVATTAADGSAPWRVVRVDALGPEEMGVDIGPETVALFTAKLRDAGTVLWNGPMGVFEVEAFAAGTLGVAQALAEATSRGAITVVGGGDSAAAVQRAGLTERLSHLSTGGGASLEFLEGKVLPGVAALDDA</sequence>
<feature type="binding site" evidence="13 14">
    <location>
        <begin position="43"/>
        <end position="45"/>
    </location>
    <ligand>
        <name>substrate</name>
    </ligand>
</feature>
<feature type="binding site" evidence="13 15">
    <location>
        <position position="224"/>
    </location>
    <ligand>
        <name>ATP</name>
        <dbReference type="ChEBI" id="CHEBI:30616"/>
    </ligand>
</feature>
<comment type="caution">
    <text evidence="18">The sequence shown here is derived from an EMBL/GenBank/DDBJ whole genome shotgun (WGS) entry which is preliminary data.</text>
</comment>
<evidence type="ECO:0000256" key="1">
    <source>
        <dbReference type="ARBA" id="ARBA00000642"/>
    </source>
</evidence>
<evidence type="ECO:0000256" key="6">
    <source>
        <dbReference type="ARBA" id="ARBA00016471"/>
    </source>
</evidence>
<keyword evidence="7 13" id="KW-0963">Cytoplasm</keyword>
<evidence type="ECO:0000313" key="19">
    <source>
        <dbReference type="Proteomes" id="UP000316609"/>
    </source>
</evidence>
<accession>A0A538TRY4</accession>
<dbReference type="PANTHER" id="PTHR11406">
    <property type="entry name" value="PHOSPHOGLYCERATE KINASE"/>
    <property type="match status" value="1"/>
</dbReference>
<keyword evidence="8 13" id="KW-0808">Transferase</keyword>
<evidence type="ECO:0000256" key="3">
    <source>
        <dbReference type="ARBA" id="ARBA00008982"/>
    </source>
</evidence>
<evidence type="ECO:0000256" key="8">
    <source>
        <dbReference type="ARBA" id="ARBA00022679"/>
    </source>
</evidence>
<feature type="binding site" evidence="13 14">
    <location>
        <begin position="81"/>
        <end position="84"/>
    </location>
    <ligand>
        <name>substrate</name>
    </ligand>
</feature>
<comment type="pathway">
    <text evidence="2 13">Carbohydrate degradation; glycolysis; pyruvate from D-glyceraldehyde 3-phosphate: step 2/5.</text>
</comment>
<dbReference type="EMBL" id="VBOY01000058">
    <property type="protein sequence ID" value="TMQ66382.1"/>
    <property type="molecule type" value="Genomic_DNA"/>
</dbReference>
<evidence type="ECO:0000256" key="7">
    <source>
        <dbReference type="ARBA" id="ARBA00022490"/>
    </source>
</evidence>
<evidence type="ECO:0000256" key="10">
    <source>
        <dbReference type="ARBA" id="ARBA00022777"/>
    </source>
</evidence>
<organism evidence="18 19">
    <name type="scientific">Eiseniibacteriota bacterium</name>
    <dbReference type="NCBI Taxonomy" id="2212470"/>
    <lineage>
        <taxon>Bacteria</taxon>
        <taxon>Candidatus Eiseniibacteriota</taxon>
    </lineage>
</organism>
<evidence type="ECO:0000256" key="2">
    <source>
        <dbReference type="ARBA" id="ARBA00004838"/>
    </source>
</evidence>
<dbReference type="HAMAP" id="MF_00145">
    <property type="entry name" value="Phosphoglyc_kinase"/>
    <property type="match status" value="1"/>
</dbReference>
<feature type="binding site" evidence="13">
    <location>
        <position position="140"/>
    </location>
    <ligand>
        <name>substrate</name>
    </ligand>
</feature>
<dbReference type="Gene3D" id="3.40.50.1260">
    <property type="entry name" value="Phosphoglycerate kinase, N-terminal domain"/>
    <property type="match status" value="2"/>
</dbReference>
<dbReference type="CDD" id="cd00318">
    <property type="entry name" value="Phosphoglycerate_kinase"/>
    <property type="match status" value="1"/>
</dbReference>
<dbReference type="FunFam" id="3.40.50.1260:FF:000006">
    <property type="entry name" value="Phosphoglycerate kinase"/>
    <property type="match status" value="1"/>
</dbReference>
<name>A0A538TRY4_UNCEI</name>
<feature type="binding site" evidence="13">
    <location>
        <position position="173"/>
    </location>
    <ligand>
        <name>substrate</name>
    </ligand>
</feature>
<keyword evidence="12 13" id="KW-0324">Glycolysis</keyword>
<comment type="subunit">
    <text evidence="4 13">Monomer.</text>
</comment>
<dbReference type="PANTHER" id="PTHR11406:SF23">
    <property type="entry name" value="PHOSPHOGLYCERATE KINASE 1, CHLOROPLASTIC-RELATED"/>
    <property type="match status" value="1"/>
</dbReference>
<dbReference type="InterPro" id="IPR036043">
    <property type="entry name" value="Phosphoglycerate_kinase_sf"/>
</dbReference>
<evidence type="ECO:0000256" key="11">
    <source>
        <dbReference type="ARBA" id="ARBA00022840"/>
    </source>
</evidence>
<dbReference type="EC" id="2.7.2.3" evidence="5 13"/>
<dbReference type="GO" id="GO:0005524">
    <property type="term" value="F:ATP binding"/>
    <property type="evidence" value="ECO:0007669"/>
    <property type="project" value="UniProtKB-KW"/>
</dbReference>
<comment type="similarity">
    <text evidence="3 13 16">Belongs to the phosphoglycerate kinase family.</text>
</comment>
<evidence type="ECO:0000256" key="17">
    <source>
        <dbReference type="SAM" id="MobiDB-lite"/>
    </source>
</evidence>
<evidence type="ECO:0000256" key="9">
    <source>
        <dbReference type="ARBA" id="ARBA00022741"/>
    </source>
</evidence>
<comment type="subcellular location">
    <subcellularLocation>
        <location evidence="13">Cytoplasm</location>
    </subcellularLocation>
</comment>
<keyword evidence="9 13" id="KW-0547">Nucleotide-binding</keyword>
<dbReference type="Pfam" id="PF00162">
    <property type="entry name" value="PGK"/>
    <property type="match status" value="1"/>
</dbReference>
<dbReference type="SUPFAM" id="SSF53748">
    <property type="entry name" value="Phosphoglycerate kinase"/>
    <property type="match status" value="1"/>
</dbReference>
<evidence type="ECO:0000256" key="13">
    <source>
        <dbReference type="HAMAP-Rule" id="MF_00145"/>
    </source>
</evidence>
<reference evidence="18 19" key="1">
    <citation type="journal article" date="2019" name="Nat. Microbiol.">
        <title>Mediterranean grassland soil C-N compound turnover is dependent on rainfall and depth, and is mediated by genomically divergent microorganisms.</title>
        <authorList>
            <person name="Diamond S."/>
            <person name="Andeer P.F."/>
            <person name="Li Z."/>
            <person name="Crits-Christoph A."/>
            <person name="Burstein D."/>
            <person name="Anantharaman K."/>
            <person name="Lane K.R."/>
            <person name="Thomas B.C."/>
            <person name="Pan C."/>
            <person name="Northen T.R."/>
            <person name="Banfield J.F."/>
        </authorList>
    </citation>
    <scope>NUCLEOTIDE SEQUENCE [LARGE SCALE GENOMIC DNA]</scope>
    <source>
        <strain evidence="18">WS_8</strain>
    </source>
</reference>
<dbReference type="FunFam" id="3.40.50.1260:FF:000031">
    <property type="entry name" value="Phosphoglycerate kinase 1"/>
    <property type="match status" value="1"/>
</dbReference>
<dbReference type="InterPro" id="IPR015824">
    <property type="entry name" value="Phosphoglycerate_kinase_N"/>
</dbReference>
<proteinExistence type="inferred from homology"/>
<dbReference type="GO" id="GO:0004618">
    <property type="term" value="F:phosphoglycerate kinase activity"/>
    <property type="evidence" value="ECO:0007669"/>
    <property type="project" value="UniProtKB-UniRule"/>
</dbReference>
<evidence type="ECO:0000256" key="5">
    <source>
        <dbReference type="ARBA" id="ARBA00013061"/>
    </source>
</evidence>
<feature type="binding site" evidence="14">
    <location>
        <position position="173"/>
    </location>
    <ligand>
        <name>(2R)-3-phosphoglycerate</name>
        <dbReference type="ChEBI" id="CHEBI:58272"/>
    </ligand>
</feature>
<evidence type="ECO:0000256" key="12">
    <source>
        <dbReference type="ARBA" id="ARBA00023152"/>
    </source>
</evidence>
<keyword evidence="10 13" id="KW-0418">Kinase</keyword>
<feature type="binding site" evidence="13 15">
    <location>
        <position position="315"/>
    </location>
    <ligand>
        <name>ATP</name>
        <dbReference type="ChEBI" id="CHEBI:30616"/>
    </ligand>
</feature>
<protein>
    <recommendedName>
        <fullName evidence="6 13">Phosphoglycerate kinase</fullName>
        <ecNumber evidence="5 13">2.7.2.3</ecNumber>
    </recommendedName>
</protein>
<feature type="binding site" evidence="13 15">
    <location>
        <begin position="375"/>
        <end position="378"/>
    </location>
    <ligand>
        <name>ATP</name>
        <dbReference type="ChEBI" id="CHEBI:30616"/>
    </ligand>
</feature>
<feature type="binding site" evidence="14">
    <location>
        <position position="140"/>
    </location>
    <ligand>
        <name>(2R)-3-phosphoglycerate</name>
        <dbReference type="ChEBI" id="CHEBI:58272"/>
    </ligand>
</feature>
<dbReference type="AlphaFoldDB" id="A0A538TRY4"/>